<proteinExistence type="predicted"/>
<evidence type="ECO:0000313" key="2">
    <source>
        <dbReference type="EMBL" id="MFC3678200.1"/>
    </source>
</evidence>
<dbReference type="InterPro" id="IPR029058">
    <property type="entry name" value="AB_hydrolase_fold"/>
</dbReference>
<dbReference type="InterPro" id="IPR000639">
    <property type="entry name" value="Epox_hydrolase-like"/>
</dbReference>
<dbReference type="PANTHER" id="PTHR43798:SF33">
    <property type="entry name" value="HYDROLASE, PUTATIVE (AFU_ORTHOLOGUE AFUA_2G14860)-RELATED"/>
    <property type="match status" value="1"/>
</dbReference>
<dbReference type="Gene3D" id="3.40.50.1820">
    <property type="entry name" value="alpha/beta hydrolase"/>
    <property type="match status" value="1"/>
</dbReference>
<keyword evidence="3" id="KW-1185">Reference proteome</keyword>
<dbReference type="PRINTS" id="PR00412">
    <property type="entry name" value="EPOXHYDRLASE"/>
</dbReference>
<dbReference type="Pfam" id="PF00561">
    <property type="entry name" value="Abhydrolase_1"/>
    <property type="match status" value="1"/>
</dbReference>
<dbReference type="PRINTS" id="PR00111">
    <property type="entry name" value="ABHYDROLASE"/>
</dbReference>
<dbReference type="SUPFAM" id="SSF53474">
    <property type="entry name" value="alpha/beta-Hydrolases"/>
    <property type="match status" value="1"/>
</dbReference>
<evidence type="ECO:0000259" key="1">
    <source>
        <dbReference type="Pfam" id="PF00561"/>
    </source>
</evidence>
<dbReference type="PANTHER" id="PTHR43798">
    <property type="entry name" value="MONOACYLGLYCEROL LIPASE"/>
    <property type="match status" value="1"/>
</dbReference>
<dbReference type="InterPro" id="IPR000073">
    <property type="entry name" value="AB_hydrolase_1"/>
</dbReference>
<dbReference type="GO" id="GO:0016787">
    <property type="term" value="F:hydrolase activity"/>
    <property type="evidence" value="ECO:0007669"/>
    <property type="project" value="UniProtKB-KW"/>
</dbReference>
<dbReference type="EMBL" id="JBHRYJ010000007">
    <property type="protein sequence ID" value="MFC3678200.1"/>
    <property type="molecule type" value="Genomic_DNA"/>
</dbReference>
<feature type="domain" description="AB hydrolase-1" evidence="1">
    <location>
        <begin position="27"/>
        <end position="279"/>
    </location>
</feature>
<sequence length="292" mass="32706">MLFPGFEQKRIAGEGAEINLRVGGKGPPLLLLHGYPQTHAMWHRIAPRLAETYTIVCPDLRGYGDSGRPPTDERHSPYAKRAMAADMVAVMKALGFPRFRLAGHDRGGRVSHRLALDHPQAVEKLAVLDIIPTRTLFETVNQQVATGYYHWFFLIQPFDMPERMIGSDPEYYLRRKTGQWSGAGFGFDPEAWADYVRCFSDPATIHASCEDYRAAASIDLEHDRADEDKRIACPLLVLWGEKGLMHKAYDVIGTWRGKAAASVDGQAVPSGHFLPEEAPEETLQALQRFFAD</sequence>
<comment type="caution">
    <text evidence="2">The sequence shown here is derived from an EMBL/GenBank/DDBJ whole genome shotgun (WGS) entry which is preliminary data.</text>
</comment>
<dbReference type="RefSeq" id="WP_379729806.1">
    <property type="nucleotide sequence ID" value="NZ_JBHRYJ010000007.1"/>
</dbReference>
<reference evidence="3" key="1">
    <citation type="journal article" date="2019" name="Int. J. Syst. Evol. Microbiol.">
        <title>The Global Catalogue of Microorganisms (GCM) 10K type strain sequencing project: providing services to taxonomists for standard genome sequencing and annotation.</title>
        <authorList>
            <consortium name="The Broad Institute Genomics Platform"/>
            <consortium name="The Broad Institute Genome Sequencing Center for Infectious Disease"/>
            <person name="Wu L."/>
            <person name="Ma J."/>
        </authorList>
    </citation>
    <scope>NUCLEOTIDE SEQUENCE [LARGE SCALE GENOMIC DNA]</scope>
    <source>
        <strain evidence="3">KCTC 42182</strain>
    </source>
</reference>
<organism evidence="2 3">
    <name type="scientific">Ferrovibrio xuzhouensis</name>
    <dbReference type="NCBI Taxonomy" id="1576914"/>
    <lineage>
        <taxon>Bacteria</taxon>
        <taxon>Pseudomonadati</taxon>
        <taxon>Pseudomonadota</taxon>
        <taxon>Alphaproteobacteria</taxon>
        <taxon>Rhodospirillales</taxon>
        <taxon>Rhodospirillaceae</taxon>
        <taxon>Ferrovibrio</taxon>
    </lineage>
</organism>
<name>A0ABV7VL04_9PROT</name>
<dbReference type="Proteomes" id="UP001595711">
    <property type="component" value="Unassembled WGS sequence"/>
</dbReference>
<protein>
    <submittedName>
        <fullName evidence="2">Alpha/beta fold hydrolase</fullName>
    </submittedName>
</protein>
<dbReference type="InterPro" id="IPR050266">
    <property type="entry name" value="AB_hydrolase_sf"/>
</dbReference>
<gene>
    <name evidence="2" type="ORF">ACFOOQ_21805</name>
</gene>
<accession>A0ABV7VL04</accession>
<evidence type="ECO:0000313" key="3">
    <source>
        <dbReference type="Proteomes" id="UP001595711"/>
    </source>
</evidence>
<keyword evidence="2" id="KW-0378">Hydrolase</keyword>